<sequence length="330" mass="35917">MRPTVCRGEVKKRTRKTRPAGAWEFEDFTTREKRSFLAEYGPMVAGGVMLVLAFAFAGHYMGQNAVAHNAEPDDVIESLSGPSTNILAKGSLVPESTSLEVISKTSFTSQVAYQEQTVSMDGKGDRPVVLQASIIEKQQVQIVPASVNLKDDDGASGGVIIKGPSPQKVMQGVKLKRTVTASRKPVDKATQQAIARRRVQMAEENCLARAVYFEARSESELGQLAVAKVILNRVKDPEYPKSICGVVYQGSGRRNSCQFSFACDGLPDDVRSAAAWANSKRIAKMAISGDAKVAAIGSATNYHADYVNPKWAKSMKRLIKIGRHVFYEEG</sequence>
<proteinExistence type="predicted"/>
<keyword evidence="1" id="KW-1133">Transmembrane helix</keyword>
<protein>
    <recommendedName>
        <fullName evidence="2">Cell wall hydrolase SleB domain-containing protein</fullName>
    </recommendedName>
</protein>
<evidence type="ECO:0000313" key="4">
    <source>
        <dbReference type="Proteomes" id="UP000248795"/>
    </source>
</evidence>
<evidence type="ECO:0000259" key="2">
    <source>
        <dbReference type="Pfam" id="PF07486"/>
    </source>
</evidence>
<keyword evidence="4" id="KW-1185">Reference proteome</keyword>
<organism evidence="3 4">
    <name type="scientific">Aestuariivirga litoralis</name>
    <dbReference type="NCBI Taxonomy" id="2650924"/>
    <lineage>
        <taxon>Bacteria</taxon>
        <taxon>Pseudomonadati</taxon>
        <taxon>Pseudomonadota</taxon>
        <taxon>Alphaproteobacteria</taxon>
        <taxon>Hyphomicrobiales</taxon>
        <taxon>Aestuariivirgaceae</taxon>
        <taxon>Aestuariivirga</taxon>
    </lineage>
</organism>
<dbReference type="InterPro" id="IPR011105">
    <property type="entry name" value="Cell_wall_hydrolase_SleB"/>
</dbReference>
<dbReference type="InterPro" id="IPR042047">
    <property type="entry name" value="SleB_dom1"/>
</dbReference>
<reference evidence="4" key="1">
    <citation type="submission" date="2018-06" db="EMBL/GenBank/DDBJ databases">
        <title>Aestuariibacter litoralis strain KCTC 52945T.</title>
        <authorList>
            <person name="Li X."/>
            <person name="Salam N."/>
            <person name="Li J.-L."/>
            <person name="Chen Y.-M."/>
            <person name="Yang Z.-W."/>
            <person name="Zhang L.-Y."/>
            <person name="Han M.-X."/>
            <person name="Xiao M."/>
            <person name="Li W.-J."/>
        </authorList>
    </citation>
    <scope>NUCLEOTIDE SEQUENCE [LARGE SCALE GENOMIC DNA]</scope>
    <source>
        <strain evidence="4">KCTC 52945</strain>
    </source>
</reference>
<feature type="domain" description="Cell wall hydrolase SleB" evidence="2">
    <location>
        <begin position="217"/>
        <end position="327"/>
    </location>
</feature>
<keyword evidence="1" id="KW-0472">Membrane</keyword>
<dbReference type="GO" id="GO:0016787">
    <property type="term" value="F:hydrolase activity"/>
    <property type="evidence" value="ECO:0007669"/>
    <property type="project" value="InterPro"/>
</dbReference>
<dbReference type="AlphaFoldDB" id="A0A2W2BHH5"/>
<accession>A0A2W2BHH5</accession>
<keyword evidence="1" id="KW-0812">Transmembrane</keyword>
<name>A0A2W2BHH5_9HYPH</name>
<comment type="caution">
    <text evidence="3">The sequence shown here is derived from an EMBL/GenBank/DDBJ whole genome shotgun (WGS) entry which is preliminary data.</text>
</comment>
<gene>
    <name evidence="3" type="ORF">DK847_17405</name>
</gene>
<dbReference type="Gene3D" id="1.10.10.2520">
    <property type="entry name" value="Cell wall hydrolase SleB, domain 1"/>
    <property type="match status" value="1"/>
</dbReference>
<evidence type="ECO:0000313" key="3">
    <source>
        <dbReference type="EMBL" id="PZF75619.1"/>
    </source>
</evidence>
<evidence type="ECO:0000256" key="1">
    <source>
        <dbReference type="SAM" id="Phobius"/>
    </source>
</evidence>
<dbReference type="Pfam" id="PF07486">
    <property type="entry name" value="Hydrolase_2"/>
    <property type="match status" value="1"/>
</dbReference>
<dbReference type="Proteomes" id="UP000248795">
    <property type="component" value="Unassembled WGS sequence"/>
</dbReference>
<dbReference type="EMBL" id="QKVK01000009">
    <property type="protein sequence ID" value="PZF75619.1"/>
    <property type="molecule type" value="Genomic_DNA"/>
</dbReference>
<feature type="transmembrane region" description="Helical" evidence="1">
    <location>
        <begin position="40"/>
        <end position="61"/>
    </location>
</feature>